<comment type="cofactor">
    <cofactor evidence="2 8">
        <name>a divalent metal cation</name>
        <dbReference type="ChEBI" id="CHEBI:60240"/>
    </cofactor>
</comment>
<dbReference type="OMA" id="PNEVMKF"/>
<dbReference type="EMBL" id="PDCK01000045">
    <property type="protein sequence ID" value="PRQ18116.1"/>
    <property type="molecule type" value="Genomic_DNA"/>
</dbReference>
<dbReference type="NCBIfam" id="TIGR00685">
    <property type="entry name" value="T6PP"/>
    <property type="match status" value="1"/>
</dbReference>
<keyword evidence="10" id="KW-1185">Reference proteome</keyword>
<dbReference type="EC" id="3.1.3.12" evidence="8"/>
<reference evidence="9 10" key="1">
    <citation type="journal article" date="2018" name="Nat. Genet.">
        <title>The Rosa genome provides new insights in the design of modern roses.</title>
        <authorList>
            <person name="Bendahmane M."/>
        </authorList>
    </citation>
    <scope>NUCLEOTIDE SEQUENCE [LARGE SCALE GENOMIC DNA]</scope>
    <source>
        <strain evidence="10">cv. Old Blush</strain>
    </source>
</reference>
<protein>
    <recommendedName>
        <fullName evidence="8">Trehalose 6-phosphate phosphatase</fullName>
        <ecNumber evidence="8">3.1.3.12</ecNumber>
    </recommendedName>
</protein>
<evidence type="ECO:0000256" key="8">
    <source>
        <dbReference type="RuleBase" id="RU361117"/>
    </source>
</evidence>
<evidence type="ECO:0000256" key="2">
    <source>
        <dbReference type="ARBA" id="ARBA00001968"/>
    </source>
</evidence>
<dbReference type="STRING" id="74649.A0A2P6P859"/>
<dbReference type="InterPro" id="IPR036412">
    <property type="entry name" value="HAD-like_sf"/>
</dbReference>
<dbReference type="Gramene" id="PRQ18116">
    <property type="protein sequence ID" value="PRQ18116"/>
    <property type="gene ID" value="RchiOBHm_Chr7g0202351"/>
</dbReference>
<dbReference type="Pfam" id="PF02358">
    <property type="entry name" value="Trehalose_PPase"/>
    <property type="match status" value="1"/>
</dbReference>
<proteinExistence type="inferred from homology"/>
<evidence type="ECO:0000256" key="7">
    <source>
        <dbReference type="ARBA" id="ARBA00025274"/>
    </source>
</evidence>
<accession>A0A2P6P859</accession>
<dbReference type="GO" id="GO:0004805">
    <property type="term" value="F:trehalose-phosphatase activity"/>
    <property type="evidence" value="ECO:0007669"/>
    <property type="project" value="UniProtKB-EC"/>
</dbReference>
<dbReference type="Gene3D" id="3.40.50.1000">
    <property type="entry name" value="HAD superfamily/HAD-like"/>
    <property type="match status" value="1"/>
</dbReference>
<dbReference type="InterPro" id="IPR003337">
    <property type="entry name" value="Trehalose_PPase"/>
</dbReference>
<dbReference type="FunFam" id="3.40.50.1000:FF:000073">
    <property type="entry name" value="Trehalose 6-phosphate phosphatase"/>
    <property type="match status" value="1"/>
</dbReference>
<dbReference type="InterPro" id="IPR023214">
    <property type="entry name" value="HAD_sf"/>
</dbReference>
<dbReference type="GO" id="GO:0005992">
    <property type="term" value="P:trehalose biosynthetic process"/>
    <property type="evidence" value="ECO:0007669"/>
    <property type="project" value="UniProtKB-UniPathway"/>
</dbReference>
<dbReference type="InterPro" id="IPR044651">
    <property type="entry name" value="OTSB-like"/>
</dbReference>
<dbReference type="CDD" id="cd01627">
    <property type="entry name" value="HAD_TPP"/>
    <property type="match status" value="1"/>
</dbReference>
<comment type="catalytic activity">
    <reaction evidence="1 8">
        <text>alpha,alpha-trehalose 6-phosphate + H2O = alpha,alpha-trehalose + phosphate</text>
        <dbReference type="Rhea" id="RHEA:23420"/>
        <dbReference type="ChEBI" id="CHEBI:15377"/>
        <dbReference type="ChEBI" id="CHEBI:16551"/>
        <dbReference type="ChEBI" id="CHEBI:43474"/>
        <dbReference type="ChEBI" id="CHEBI:58429"/>
        <dbReference type="EC" id="3.1.3.12"/>
    </reaction>
</comment>
<dbReference type="FunFam" id="3.40.50.1000:FF:000122">
    <property type="entry name" value="Trehalose 6-phosphate phosphatase"/>
    <property type="match status" value="1"/>
</dbReference>
<gene>
    <name evidence="9" type="ORF">RchiOBHm_Chr7g0202351</name>
</gene>
<dbReference type="PANTHER" id="PTHR43768">
    <property type="entry name" value="TREHALOSE 6-PHOSPHATE PHOSPHATASE"/>
    <property type="match status" value="1"/>
</dbReference>
<evidence type="ECO:0000313" key="10">
    <source>
        <dbReference type="Proteomes" id="UP000238479"/>
    </source>
</evidence>
<comment type="similarity">
    <text evidence="4 8">Belongs to the trehalose phosphatase family.</text>
</comment>
<evidence type="ECO:0000256" key="3">
    <source>
        <dbReference type="ARBA" id="ARBA00005199"/>
    </source>
</evidence>
<dbReference type="Gene3D" id="3.30.70.1020">
    <property type="entry name" value="Trehalose-6-phosphate phosphatase related protein, domain 2"/>
    <property type="match status" value="1"/>
</dbReference>
<dbReference type="AlphaFoldDB" id="A0A2P6P859"/>
<sequence>MELKTNHAAPVLTDPAPTISKSRLGIHSSLLPYSQQGAPFSSKYITIPRKKPGKLDDVWSNGWLDAMKSSSPPRKKLNKDFSVEVASDDNDNAYLSWMLKHPSALNFFERITSFARNKKIAVFLDYDGTLSPIVDDPDRALMSDAMRDAVRNVAKYFPTAIISGRNRDKVYELVGLTELYYAGSHGMDIMGPVTNTDSVNSTDQQGKEVKLFQPAKEFLPMIDEVFRTLVENTKGIKGAKVENHKFCASVHYRNVDEKNWSTIAQRVHDVLKDYPRLRLTHGRKVLEVRPVIEWNKGKAVEFLLGSLGLYSRDEVLSIYIGDDRTDEDAFKVLKKKNRGYGILVSPIPKETSAFYSLREPAEVMEFLKALVSWKDQEEAN</sequence>
<evidence type="ECO:0000256" key="4">
    <source>
        <dbReference type="ARBA" id="ARBA00008770"/>
    </source>
</evidence>
<evidence type="ECO:0000256" key="5">
    <source>
        <dbReference type="ARBA" id="ARBA00022801"/>
    </source>
</evidence>
<dbReference type="SUPFAM" id="SSF56784">
    <property type="entry name" value="HAD-like"/>
    <property type="match status" value="1"/>
</dbReference>
<comment type="caution">
    <text evidence="9">The sequence shown here is derived from an EMBL/GenBank/DDBJ whole genome shotgun (WGS) entry which is preliminary data.</text>
</comment>
<keyword evidence="6" id="KW-0346">Stress response</keyword>
<dbReference type="Proteomes" id="UP000238479">
    <property type="component" value="Chromosome 7"/>
</dbReference>
<evidence type="ECO:0000256" key="1">
    <source>
        <dbReference type="ARBA" id="ARBA00000500"/>
    </source>
</evidence>
<comment type="function">
    <text evidence="7">Removes the phosphate from trehalose 6-phosphate to produce free trehalose. Trehalose accumulation in plant may improve abiotic stress tolerance.</text>
</comment>
<name>A0A2P6P859_ROSCH</name>
<dbReference type="OrthoDB" id="411251at2759"/>
<dbReference type="NCBIfam" id="TIGR01484">
    <property type="entry name" value="HAD-SF-IIB"/>
    <property type="match status" value="1"/>
</dbReference>
<dbReference type="PANTHER" id="PTHR43768:SF17">
    <property type="entry name" value="TREHALOSE-PHOSPHATE PHOSPHATASE F-RELATED"/>
    <property type="match status" value="1"/>
</dbReference>
<evidence type="ECO:0000313" key="9">
    <source>
        <dbReference type="EMBL" id="PRQ18116.1"/>
    </source>
</evidence>
<dbReference type="InterPro" id="IPR006379">
    <property type="entry name" value="HAD-SF_hydro_IIB"/>
</dbReference>
<evidence type="ECO:0000256" key="6">
    <source>
        <dbReference type="ARBA" id="ARBA00023016"/>
    </source>
</evidence>
<comment type="pathway">
    <text evidence="3 8">Glycan biosynthesis; trehalose biosynthesis.</text>
</comment>
<dbReference type="SMR" id="A0A2P6P859"/>
<keyword evidence="5 8" id="KW-0378">Hydrolase</keyword>
<dbReference type="FunFam" id="3.30.70.1020:FF:000004">
    <property type="entry name" value="Trehalose 6-phosphate phosphatase"/>
    <property type="match status" value="1"/>
</dbReference>
<organism evidence="9 10">
    <name type="scientific">Rosa chinensis</name>
    <name type="common">China rose</name>
    <dbReference type="NCBI Taxonomy" id="74649"/>
    <lineage>
        <taxon>Eukaryota</taxon>
        <taxon>Viridiplantae</taxon>
        <taxon>Streptophyta</taxon>
        <taxon>Embryophyta</taxon>
        <taxon>Tracheophyta</taxon>
        <taxon>Spermatophyta</taxon>
        <taxon>Magnoliopsida</taxon>
        <taxon>eudicotyledons</taxon>
        <taxon>Gunneridae</taxon>
        <taxon>Pentapetalae</taxon>
        <taxon>rosids</taxon>
        <taxon>fabids</taxon>
        <taxon>Rosales</taxon>
        <taxon>Rosaceae</taxon>
        <taxon>Rosoideae</taxon>
        <taxon>Rosoideae incertae sedis</taxon>
        <taxon>Rosa</taxon>
    </lineage>
</organism>
<dbReference type="UniPathway" id="UPA00299"/>